<dbReference type="CDD" id="cd16400">
    <property type="entry name" value="ParB_Srx_like_nuclease"/>
    <property type="match status" value="1"/>
</dbReference>
<feature type="domain" description="ParB-like N-terminal" evidence="1">
    <location>
        <begin position="13"/>
        <end position="95"/>
    </location>
</feature>
<dbReference type="InterPro" id="IPR003115">
    <property type="entry name" value="ParB_N"/>
</dbReference>
<dbReference type="RefSeq" id="WP_176370044.1">
    <property type="nucleotide sequence ID" value="NZ_VOMC01000125.1"/>
</dbReference>
<keyword evidence="3" id="KW-1185">Reference proteome</keyword>
<comment type="caution">
    <text evidence="2">The sequence shown here is derived from an EMBL/GenBank/DDBJ whole genome shotgun (WGS) entry which is preliminary data.</text>
</comment>
<evidence type="ECO:0000313" key="2">
    <source>
        <dbReference type="EMBL" id="NVI09735.1"/>
    </source>
</evidence>
<protein>
    <submittedName>
        <fullName evidence="2">Transcriptional regulator</fullName>
    </submittedName>
</protein>
<name>A0ABX2P0U3_9BURK</name>
<proteinExistence type="predicted"/>
<dbReference type="Gene3D" id="3.90.1530.10">
    <property type="entry name" value="Conserved hypothetical protein from pyrococcus furiosus pfu- 392566-001, ParB domain"/>
    <property type="match status" value="1"/>
</dbReference>
<gene>
    <name evidence="2" type="ORF">FSB64_40465</name>
</gene>
<organism evidence="2 3">
    <name type="scientific">Paraburkholderia youngii</name>
    <dbReference type="NCBI Taxonomy" id="2782701"/>
    <lineage>
        <taxon>Bacteria</taxon>
        <taxon>Pseudomonadati</taxon>
        <taxon>Pseudomonadota</taxon>
        <taxon>Betaproteobacteria</taxon>
        <taxon>Burkholderiales</taxon>
        <taxon>Burkholderiaceae</taxon>
        <taxon>Paraburkholderia</taxon>
    </lineage>
</organism>
<reference evidence="2 3" key="1">
    <citation type="submission" date="2019-08" db="EMBL/GenBank/DDBJ databases">
        <title>Paraburkholderia simonii sp. nov. and P. youngii sp. nov. Brazilian and Mexican Mimosa-associated rhizobia.</title>
        <authorList>
            <person name="Mavima L."/>
            <person name="Beukes C.W."/>
            <person name="Palmer M."/>
            <person name="De Meyer S.E."/>
            <person name="James E.K."/>
            <person name="Maluk M."/>
            <person name="Avontuur J.R."/>
            <person name="Chan W.Y."/>
            <person name="Venter S.N."/>
            <person name="Steenkamp E.T."/>
        </authorList>
    </citation>
    <scope>NUCLEOTIDE SEQUENCE [LARGE SCALE GENOMIC DNA]</scope>
    <source>
        <strain evidence="2 3">JPY454</strain>
    </source>
</reference>
<dbReference type="InterPro" id="IPR036086">
    <property type="entry name" value="ParB/Sulfiredoxin_sf"/>
</dbReference>
<dbReference type="SMART" id="SM00470">
    <property type="entry name" value="ParB"/>
    <property type="match status" value="1"/>
</dbReference>
<dbReference type="EMBL" id="VOMC01000125">
    <property type="protein sequence ID" value="NVI09735.1"/>
    <property type="molecule type" value="Genomic_DNA"/>
</dbReference>
<sequence length="137" mass="15438">MSSSKAIGTYTLDILPVSQLRPSEKINVPRARTLGKSIAETGQWTTPILVERRHFIIMDGHHRYFCARELDLSFVPCILLSYDDPNLNVTYWDNPTQVDINRIIHAGLSGNLMSFKTTRHTLNGTLPSCAIALNDLR</sequence>
<accession>A0ABX2P0U3</accession>
<evidence type="ECO:0000259" key="1">
    <source>
        <dbReference type="SMART" id="SM00470"/>
    </source>
</evidence>
<evidence type="ECO:0000313" key="3">
    <source>
        <dbReference type="Proteomes" id="UP000821598"/>
    </source>
</evidence>
<dbReference type="Proteomes" id="UP000821598">
    <property type="component" value="Unassembled WGS sequence"/>
</dbReference>
<dbReference type="SUPFAM" id="SSF110849">
    <property type="entry name" value="ParB/Sulfiredoxin"/>
    <property type="match status" value="1"/>
</dbReference>